<dbReference type="EMBL" id="CACRXK020010955">
    <property type="protein sequence ID" value="CAB4020438.1"/>
    <property type="molecule type" value="Genomic_DNA"/>
</dbReference>
<dbReference type="GO" id="GO:0046931">
    <property type="term" value="P:pore complex assembly"/>
    <property type="evidence" value="ECO:0007669"/>
    <property type="project" value="InterPro"/>
</dbReference>
<comment type="similarity">
    <text evidence="3">Belongs to the actinoporin family. Sea anemone subfamily.</text>
</comment>
<protein>
    <submittedName>
        <fullName evidence="10">Actinoporin, partial</fullName>
    </submittedName>
</protein>
<evidence type="ECO:0000256" key="9">
    <source>
        <dbReference type="ARBA" id="ARBA00023331"/>
    </source>
</evidence>
<evidence type="ECO:0000256" key="7">
    <source>
        <dbReference type="ARBA" id="ARBA00023136"/>
    </source>
</evidence>
<keyword evidence="8" id="KW-1053">Target membrane</keyword>
<evidence type="ECO:0000256" key="8">
    <source>
        <dbReference type="ARBA" id="ARBA00023298"/>
    </source>
</evidence>
<keyword evidence="4" id="KW-1052">Target cell membrane</keyword>
<dbReference type="GO" id="GO:0046930">
    <property type="term" value="C:pore complex"/>
    <property type="evidence" value="ECO:0007669"/>
    <property type="project" value="InterPro"/>
</dbReference>
<dbReference type="Proteomes" id="UP001152795">
    <property type="component" value="Unassembled WGS sequence"/>
</dbReference>
<name>A0A7D9EX53_PARCT</name>
<dbReference type="GO" id="GO:0051715">
    <property type="term" value="P:cytolysis in another organism"/>
    <property type="evidence" value="ECO:0007669"/>
    <property type="project" value="InterPro"/>
</dbReference>
<dbReference type="GO" id="GO:0006812">
    <property type="term" value="P:monoatomic cation transport"/>
    <property type="evidence" value="ECO:0007669"/>
    <property type="project" value="InterPro"/>
</dbReference>
<gene>
    <name evidence="10" type="ORF">PACLA_8A009913</name>
</gene>
<dbReference type="PANTHER" id="PTHR40388">
    <property type="entry name" value="BRYOPORIN"/>
    <property type="match status" value="1"/>
</dbReference>
<comment type="subcellular location">
    <subcellularLocation>
        <location evidence="2">Nematocyst</location>
    </subcellularLocation>
    <subcellularLocation>
        <location evidence="1">Target cell membrane</location>
    </subcellularLocation>
</comment>
<dbReference type="PANTHER" id="PTHR40388:SF1">
    <property type="entry name" value="BRYOPORIN"/>
    <property type="match status" value="1"/>
</dbReference>
<evidence type="ECO:0000256" key="4">
    <source>
        <dbReference type="ARBA" id="ARBA00022537"/>
    </source>
</evidence>
<evidence type="ECO:0000313" key="10">
    <source>
        <dbReference type="EMBL" id="CAB4020438.1"/>
    </source>
</evidence>
<keyword evidence="11" id="KW-1185">Reference proteome</keyword>
<organism evidence="10 11">
    <name type="scientific">Paramuricea clavata</name>
    <name type="common">Red gorgonian</name>
    <name type="synonym">Violescent sea-whip</name>
    <dbReference type="NCBI Taxonomy" id="317549"/>
    <lineage>
        <taxon>Eukaryota</taxon>
        <taxon>Metazoa</taxon>
        <taxon>Cnidaria</taxon>
        <taxon>Anthozoa</taxon>
        <taxon>Octocorallia</taxon>
        <taxon>Malacalcyonacea</taxon>
        <taxon>Plexauridae</taxon>
        <taxon>Paramuricea</taxon>
    </lineage>
</organism>
<reference evidence="10" key="1">
    <citation type="submission" date="2020-04" db="EMBL/GenBank/DDBJ databases">
        <authorList>
            <person name="Alioto T."/>
            <person name="Alioto T."/>
            <person name="Gomez Garrido J."/>
        </authorList>
    </citation>
    <scope>NUCLEOTIDE SEQUENCE</scope>
    <source>
        <strain evidence="10">A484AB</strain>
    </source>
</reference>
<dbReference type="GO" id="GO:0090729">
    <property type="term" value="F:toxin activity"/>
    <property type="evidence" value="ECO:0007669"/>
    <property type="project" value="UniProtKB-KW"/>
</dbReference>
<sequence>MAIKIIIVVFMGFCLIQANANFIKSGVKDKLEQDESEINQDIEGNVSKRGLAVVIPLIELGINVLQSVLDALGNIERTIAIGIGNDTPYEWKADGVYFRSGTSDEFLPAYLSSEEGAIFPGRKTEGPVATGVVGVLCYYIPKRRKSLCVMFSVPFDYNLYSNLWDVQMFSGKISPDQQLYEQMYYGSPYSGDNRYHEKDLGHGFIMEHGIMNNAGNARLMINIATKSR</sequence>
<dbReference type="InterPro" id="IPR009104">
    <property type="entry name" value="Anemon_actinoporin-like"/>
</dbReference>
<keyword evidence="7" id="KW-0472">Membrane</keyword>
<evidence type="ECO:0000256" key="5">
    <source>
        <dbReference type="ARBA" id="ARBA00022656"/>
    </source>
</evidence>
<dbReference type="SUPFAM" id="SSF63724">
    <property type="entry name" value="Cytolysin/lectin"/>
    <property type="match status" value="1"/>
</dbReference>
<dbReference type="InterPro" id="IPR015926">
    <property type="entry name" value="Cytolysin/lectin"/>
</dbReference>
<evidence type="ECO:0000313" key="11">
    <source>
        <dbReference type="Proteomes" id="UP001152795"/>
    </source>
</evidence>
<dbReference type="GO" id="GO:0015267">
    <property type="term" value="F:channel activity"/>
    <property type="evidence" value="ECO:0007669"/>
    <property type="project" value="InterPro"/>
</dbReference>
<dbReference type="OrthoDB" id="6132998at2759"/>
<keyword evidence="5" id="KW-0800">Toxin</keyword>
<dbReference type="Pfam" id="PF06369">
    <property type="entry name" value="Anemone_cytotox"/>
    <property type="match status" value="1"/>
</dbReference>
<dbReference type="Gene3D" id="2.60.270.20">
    <property type="entry name" value="Cytolysin/lectin"/>
    <property type="match status" value="1"/>
</dbReference>
<dbReference type="GO" id="GO:0042151">
    <property type="term" value="C:nematocyst"/>
    <property type="evidence" value="ECO:0007669"/>
    <property type="project" value="UniProtKB-SubCell"/>
</dbReference>
<evidence type="ECO:0000256" key="3">
    <source>
        <dbReference type="ARBA" id="ARBA00008399"/>
    </source>
</evidence>
<evidence type="ECO:0000256" key="1">
    <source>
        <dbReference type="ARBA" id="ARBA00004175"/>
    </source>
</evidence>
<accession>A0A7D9EX53</accession>
<dbReference type="GO" id="GO:0044218">
    <property type="term" value="C:other organism cell membrane"/>
    <property type="evidence" value="ECO:0007669"/>
    <property type="project" value="UniProtKB-KW"/>
</dbReference>
<proteinExistence type="inferred from homology"/>
<evidence type="ECO:0000256" key="2">
    <source>
        <dbReference type="ARBA" id="ARBA00004532"/>
    </source>
</evidence>
<dbReference type="AlphaFoldDB" id="A0A7D9EX53"/>
<evidence type="ECO:0000256" key="6">
    <source>
        <dbReference type="ARBA" id="ARBA00022852"/>
    </source>
</evidence>
<keyword evidence="6" id="KW-0204">Cytolysis</keyword>
<comment type="caution">
    <text evidence="10">The sequence shown here is derived from an EMBL/GenBank/DDBJ whole genome shotgun (WGS) entry which is preliminary data.</text>
</comment>
<dbReference type="InterPro" id="IPR050677">
    <property type="entry name" value="Actinoporin_PFT"/>
</dbReference>
<keyword evidence="9" id="KW-0166">Nematocyst</keyword>